<organism evidence="2">
    <name type="scientific">hydrocarbon metagenome</name>
    <dbReference type="NCBI Taxonomy" id="938273"/>
    <lineage>
        <taxon>unclassified sequences</taxon>
        <taxon>metagenomes</taxon>
        <taxon>ecological metagenomes</taxon>
    </lineage>
</organism>
<dbReference type="EMBL" id="LNQE01001476">
    <property type="protein sequence ID" value="KUG16877.1"/>
    <property type="molecule type" value="Genomic_DNA"/>
</dbReference>
<accession>A0A0W8F7N4</accession>
<reference evidence="2" key="1">
    <citation type="journal article" date="2015" name="Proc. Natl. Acad. Sci. U.S.A.">
        <title>Networks of energetic and metabolic interactions define dynamics in microbial communities.</title>
        <authorList>
            <person name="Embree M."/>
            <person name="Liu J.K."/>
            <person name="Al-Bassam M.M."/>
            <person name="Zengler K."/>
        </authorList>
    </citation>
    <scope>NUCLEOTIDE SEQUENCE</scope>
</reference>
<gene>
    <name evidence="2" type="ORF">ASZ90_013439</name>
</gene>
<evidence type="ECO:0000313" key="2">
    <source>
        <dbReference type="EMBL" id="KUG16877.1"/>
    </source>
</evidence>
<dbReference type="AlphaFoldDB" id="A0A0W8F7N4"/>
<feature type="region of interest" description="Disordered" evidence="1">
    <location>
        <begin position="1"/>
        <end position="30"/>
    </location>
</feature>
<comment type="caution">
    <text evidence="2">The sequence shown here is derived from an EMBL/GenBank/DDBJ whole genome shotgun (WGS) entry which is preliminary data.</text>
</comment>
<protein>
    <submittedName>
        <fullName evidence="2">Uncharacterized protein</fullName>
    </submittedName>
</protein>
<name>A0A0W8F7N4_9ZZZZ</name>
<sequence>MTAYRGFNTKLKPLQVKPEENPGSNSDMSKHFSKGLGLVLRRLQHVTSSELESTKLLVRVTFKEDHRYRRSKMLWRN</sequence>
<proteinExistence type="predicted"/>
<evidence type="ECO:0000256" key="1">
    <source>
        <dbReference type="SAM" id="MobiDB-lite"/>
    </source>
</evidence>